<feature type="domain" description="AD" evidence="1">
    <location>
        <begin position="137"/>
        <end position="235"/>
    </location>
</feature>
<protein>
    <submittedName>
        <fullName evidence="4">AD domain-containing protein</fullName>
    </submittedName>
</protein>
<dbReference type="Pfam" id="PF21166">
    <property type="entry name" value="LSM12_LSM"/>
    <property type="match status" value="1"/>
</dbReference>
<evidence type="ECO:0000313" key="2">
    <source>
        <dbReference type="EMBL" id="VDN02488.1"/>
    </source>
</evidence>
<organism evidence="4">
    <name type="scientific">Thelazia callipaeda</name>
    <name type="common">Oriental eyeworm</name>
    <name type="synonym">Parasitic nematode</name>
    <dbReference type="NCBI Taxonomy" id="103827"/>
    <lineage>
        <taxon>Eukaryota</taxon>
        <taxon>Metazoa</taxon>
        <taxon>Ecdysozoa</taxon>
        <taxon>Nematoda</taxon>
        <taxon>Chromadorea</taxon>
        <taxon>Rhabditida</taxon>
        <taxon>Spirurina</taxon>
        <taxon>Spiruromorpha</taxon>
        <taxon>Thelazioidea</taxon>
        <taxon>Thelaziidae</taxon>
        <taxon>Thelazia</taxon>
    </lineage>
</organism>
<reference evidence="2 3" key="2">
    <citation type="submission" date="2018-11" db="EMBL/GenBank/DDBJ databases">
        <authorList>
            <consortium name="Pathogen Informatics"/>
        </authorList>
    </citation>
    <scope>NUCLEOTIDE SEQUENCE [LARGE SCALE GENOMIC DNA]</scope>
</reference>
<dbReference type="InterPro" id="IPR039683">
    <property type="entry name" value="Lsm12-like"/>
</dbReference>
<dbReference type="WBParaSite" id="TCLT_0000527601-mRNA-1">
    <property type="protein sequence ID" value="TCLT_0000527601-mRNA-1"/>
    <property type="gene ID" value="TCLT_0000527601"/>
</dbReference>
<evidence type="ECO:0000313" key="4">
    <source>
        <dbReference type="WBParaSite" id="TCLT_0000527601-mRNA-1"/>
    </source>
</evidence>
<sequence>MTVFNGRTPTTTATVTPSVTTSSAVSATSVSAEERAPNNCKYSSRETSDAAEATPVNILDSNVVFPVGSVLECRSVMNSTTVGQVICSDHSARLLALKDTSVADEPSIRIINLGLVSQVTSLQESDGKQVSPPWSSVPVSVKQVQERLERAIIRKKASVMQTNVPIEAQKIFIHLRKTLERKVEWSGSSIKILDRVIVRPPYTADSVEQIGDISNVPVNATKDHVRKIVRSLRKL</sequence>
<evidence type="ECO:0000313" key="3">
    <source>
        <dbReference type="Proteomes" id="UP000276776"/>
    </source>
</evidence>
<dbReference type="PROSITE" id="PS52001">
    <property type="entry name" value="AD"/>
    <property type="match status" value="1"/>
</dbReference>
<dbReference type="OMA" id="QAQVVCF"/>
<name>A0A0N5CXX5_THECL</name>
<dbReference type="InterPro" id="IPR019181">
    <property type="entry name" value="LSM12_ABD"/>
</dbReference>
<gene>
    <name evidence="2" type="ORF">TCLT_LOCUS5265</name>
</gene>
<dbReference type="AlphaFoldDB" id="A0A0N5CXX5"/>
<accession>A0A0N5CXX5</accession>
<evidence type="ECO:0000259" key="1">
    <source>
        <dbReference type="PROSITE" id="PS52001"/>
    </source>
</evidence>
<keyword evidence="3" id="KW-1185">Reference proteome</keyword>
<dbReference type="OrthoDB" id="1057137at2759"/>
<proteinExistence type="predicted"/>
<dbReference type="InterPro" id="IPR047574">
    <property type="entry name" value="AD"/>
</dbReference>
<dbReference type="Pfam" id="PF09793">
    <property type="entry name" value="AD"/>
    <property type="match status" value="1"/>
</dbReference>
<dbReference type="Proteomes" id="UP000276776">
    <property type="component" value="Unassembled WGS sequence"/>
</dbReference>
<reference evidence="4" key="1">
    <citation type="submission" date="2017-02" db="UniProtKB">
        <authorList>
            <consortium name="WormBaseParasite"/>
        </authorList>
    </citation>
    <scope>IDENTIFICATION</scope>
</reference>
<dbReference type="PANTHER" id="PTHR13542">
    <property type="entry name" value="LSM12 HOMOLOG"/>
    <property type="match status" value="1"/>
</dbReference>
<dbReference type="EMBL" id="UYYF01004330">
    <property type="protein sequence ID" value="VDN02488.1"/>
    <property type="molecule type" value="Genomic_DNA"/>
</dbReference>
<dbReference type="InterPro" id="IPR048478">
    <property type="entry name" value="LSM12_LSM"/>
</dbReference>
<dbReference type="STRING" id="103827.A0A0N5CXX5"/>
<dbReference type="SMART" id="SM00995">
    <property type="entry name" value="AD"/>
    <property type="match status" value="1"/>
</dbReference>